<sequence length="73" mass="8100">MSWNLGAKTAFIFAAINLLGWMSSSRPRSRLAMNSSMTYILNDSSLVHKEGGFAPPPSSLRTRRYPKGRPLSD</sequence>
<dbReference type="Proteomes" id="UP001217918">
    <property type="component" value="Unassembled WGS sequence"/>
</dbReference>
<accession>A0AAD9I2K3</accession>
<name>A0AAD9I2K3_9PEZI</name>
<organism evidence="2 3">
    <name type="scientific">Phyllachora maydis</name>
    <dbReference type="NCBI Taxonomy" id="1825666"/>
    <lineage>
        <taxon>Eukaryota</taxon>
        <taxon>Fungi</taxon>
        <taxon>Dikarya</taxon>
        <taxon>Ascomycota</taxon>
        <taxon>Pezizomycotina</taxon>
        <taxon>Sordariomycetes</taxon>
        <taxon>Sordariomycetidae</taxon>
        <taxon>Phyllachorales</taxon>
        <taxon>Phyllachoraceae</taxon>
        <taxon>Phyllachora</taxon>
    </lineage>
</organism>
<proteinExistence type="predicted"/>
<protein>
    <submittedName>
        <fullName evidence="2">Uncharacterized protein</fullName>
    </submittedName>
</protein>
<feature type="region of interest" description="Disordered" evidence="1">
    <location>
        <begin position="49"/>
        <end position="73"/>
    </location>
</feature>
<dbReference type="AlphaFoldDB" id="A0AAD9I2K3"/>
<comment type="caution">
    <text evidence="2">The sequence shown here is derived from an EMBL/GenBank/DDBJ whole genome shotgun (WGS) entry which is preliminary data.</text>
</comment>
<gene>
    <name evidence="2" type="ORF">P8C59_003861</name>
</gene>
<evidence type="ECO:0000313" key="3">
    <source>
        <dbReference type="Proteomes" id="UP001217918"/>
    </source>
</evidence>
<evidence type="ECO:0000313" key="2">
    <source>
        <dbReference type="EMBL" id="KAK2069267.1"/>
    </source>
</evidence>
<evidence type="ECO:0000256" key="1">
    <source>
        <dbReference type="SAM" id="MobiDB-lite"/>
    </source>
</evidence>
<keyword evidence="3" id="KW-1185">Reference proteome</keyword>
<reference evidence="2" key="1">
    <citation type="journal article" date="2023" name="Mol. Plant Microbe Interact.">
        <title>Elucidating the Obligate Nature and Biological Capacity of an Invasive Fungal Corn Pathogen.</title>
        <authorList>
            <person name="MacCready J.S."/>
            <person name="Roggenkamp E.M."/>
            <person name="Gdanetz K."/>
            <person name="Chilvers M.I."/>
        </authorList>
    </citation>
    <scope>NUCLEOTIDE SEQUENCE</scope>
    <source>
        <strain evidence="2">PM02</strain>
    </source>
</reference>
<dbReference type="EMBL" id="JAQQPM010000003">
    <property type="protein sequence ID" value="KAK2069267.1"/>
    <property type="molecule type" value="Genomic_DNA"/>
</dbReference>